<dbReference type="GO" id="GO:0005739">
    <property type="term" value="C:mitochondrion"/>
    <property type="evidence" value="ECO:0007669"/>
    <property type="project" value="TreeGrafter"/>
</dbReference>
<evidence type="ECO:0000256" key="3">
    <source>
        <dbReference type="ARBA" id="ARBA00022559"/>
    </source>
</evidence>
<dbReference type="OMA" id="SAWGKQH"/>
<dbReference type="Gene3D" id="3.40.30.10">
    <property type="entry name" value="Glutaredoxin"/>
    <property type="match status" value="1"/>
</dbReference>
<dbReference type="EC" id="1.11.1.24" evidence="9"/>
<keyword evidence="10" id="KW-0732">Signal</keyword>
<organism evidence="12 13">
    <name type="scientific">Diaphorina citri</name>
    <name type="common">Asian citrus psyllid</name>
    <dbReference type="NCBI Taxonomy" id="121845"/>
    <lineage>
        <taxon>Eukaryota</taxon>
        <taxon>Metazoa</taxon>
        <taxon>Ecdysozoa</taxon>
        <taxon>Arthropoda</taxon>
        <taxon>Hexapoda</taxon>
        <taxon>Insecta</taxon>
        <taxon>Pterygota</taxon>
        <taxon>Neoptera</taxon>
        <taxon>Paraneoptera</taxon>
        <taxon>Hemiptera</taxon>
        <taxon>Sternorrhyncha</taxon>
        <taxon>Psylloidea</taxon>
        <taxon>Psyllidae</taxon>
        <taxon>Diaphorininae</taxon>
        <taxon>Diaphorina</taxon>
    </lineage>
</organism>
<dbReference type="InterPro" id="IPR013740">
    <property type="entry name" value="Redoxin"/>
</dbReference>
<evidence type="ECO:0000256" key="6">
    <source>
        <dbReference type="ARBA" id="ARBA00023284"/>
    </source>
</evidence>
<protein>
    <recommendedName>
        <fullName evidence="9">Peroxiredoxin-5</fullName>
        <ecNumber evidence="9">1.11.1.24</ecNumber>
    </recommendedName>
</protein>
<accession>A0A1S3CZ07</accession>
<dbReference type="PaxDb" id="121845-A0A1S3CZ07"/>
<keyword evidence="3 9" id="KW-0575">Peroxidase</keyword>
<dbReference type="GO" id="GO:0005777">
    <property type="term" value="C:peroxisome"/>
    <property type="evidence" value="ECO:0007669"/>
    <property type="project" value="TreeGrafter"/>
</dbReference>
<name>A0A1S3CZ07_DIACI</name>
<evidence type="ECO:0000313" key="13">
    <source>
        <dbReference type="RefSeq" id="XP_008470698.1"/>
    </source>
</evidence>
<evidence type="ECO:0000256" key="9">
    <source>
        <dbReference type="RuleBase" id="RU366011"/>
    </source>
</evidence>
<dbReference type="InterPro" id="IPR037944">
    <property type="entry name" value="PRX5-like"/>
</dbReference>
<evidence type="ECO:0000256" key="5">
    <source>
        <dbReference type="ARBA" id="ARBA00023002"/>
    </source>
</evidence>
<evidence type="ECO:0000256" key="1">
    <source>
        <dbReference type="ARBA" id="ARBA00003330"/>
    </source>
</evidence>
<dbReference type="InterPro" id="IPR036249">
    <property type="entry name" value="Thioredoxin-like_sf"/>
</dbReference>
<evidence type="ECO:0000256" key="10">
    <source>
        <dbReference type="SAM" id="SignalP"/>
    </source>
</evidence>
<dbReference type="AlphaFoldDB" id="A0A1S3CZ07"/>
<feature type="active site" description="Cysteine sulfenic acid (-SOH) intermediate" evidence="8">
    <location>
        <position position="65"/>
    </location>
</feature>
<dbReference type="PANTHER" id="PTHR10430">
    <property type="entry name" value="PEROXIREDOXIN"/>
    <property type="match status" value="1"/>
</dbReference>
<evidence type="ECO:0000313" key="12">
    <source>
        <dbReference type="Proteomes" id="UP000079169"/>
    </source>
</evidence>
<evidence type="ECO:0000256" key="7">
    <source>
        <dbReference type="ARBA" id="ARBA00049091"/>
    </source>
</evidence>
<dbReference type="Proteomes" id="UP000079169">
    <property type="component" value="Unplaced"/>
</dbReference>
<dbReference type="FunFam" id="3.40.30.10:FF:000020">
    <property type="entry name" value="Peroxiredoxin"/>
    <property type="match status" value="1"/>
</dbReference>
<dbReference type="CDD" id="cd03013">
    <property type="entry name" value="PRX5_like"/>
    <property type="match status" value="1"/>
</dbReference>
<comment type="catalytic activity">
    <reaction evidence="7 9">
        <text>a hydroperoxide + [thioredoxin]-dithiol = an alcohol + [thioredoxin]-disulfide + H2O</text>
        <dbReference type="Rhea" id="RHEA:62620"/>
        <dbReference type="Rhea" id="RHEA-COMP:10698"/>
        <dbReference type="Rhea" id="RHEA-COMP:10700"/>
        <dbReference type="ChEBI" id="CHEBI:15377"/>
        <dbReference type="ChEBI" id="CHEBI:29950"/>
        <dbReference type="ChEBI" id="CHEBI:30879"/>
        <dbReference type="ChEBI" id="CHEBI:35924"/>
        <dbReference type="ChEBI" id="CHEBI:50058"/>
        <dbReference type="EC" id="1.11.1.24"/>
    </reaction>
</comment>
<keyword evidence="4 9" id="KW-0049">Antioxidant</keyword>
<dbReference type="RefSeq" id="XP_008470698.1">
    <property type="nucleotide sequence ID" value="XM_008472476.3"/>
</dbReference>
<dbReference type="STRING" id="121845.A0A1S3CZ07"/>
<evidence type="ECO:0000256" key="2">
    <source>
        <dbReference type="ARBA" id="ARBA00010505"/>
    </source>
</evidence>
<dbReference type="GO" id="GO:0008379">
    <property type="term" value="F:thioredoxin peroxidase activity"/>
    <property type="evidence" value="ECO:0007669"/>
    <property type="project" value="InterPro"/>
</dbReference>
<dbReference type="GO" id="GO:0042744">
    <property type="term" value="P:hydrogen peroxide catabolic process"/>
    <property type="evidence" value="ECO:0007669"/>
    <property type="project" value="TreeGrafter"/>
</dbReference>
<reference evidence="13" key="1">
    <citation type="submission" date="2025-08" db="UniProtKB">
        <authorList>
            <consortium name="RefSeq"/>
        </authorList>
    </citation>
    <scope>IDENTIFICATION</scope>
</reference>
<proteinExistence type="inferred from homology"/>
<dbReference type="PROSITE" id="PS51352">
    <property type="entry name" value="THIOREDOXIN_2"/>
    <property type="match status" value="1"/>
</dbReference>
<keyword evidence="12" id="KW-1185">Reference proteome</keyword>
<dbReference type="GeneID" id="103507956"/>
<evidence type="ECO:0000256" key="8">
    <source>
        <dbReference type="PIRSR" id="PIRSR637944-1"/>
    </source>
</evidence>
<dbReference type="GO" id="GO:0045454">
    <property type="term" value="P:cell redox homeostasis"/>
    <property type="evidence" value="ECO:0007669"/>
    <property type="project" value="TreeGrafter"/>
</dbReference>
<dbReference type="SUPFAM" id="SSF52833">
    <property type="entry name" value="Thioredoxin-like"/>
    <property type="match status" value="1"/>
</dbReference>
<feature type="domain" description="Thioredoxin" evidence="11">
    <location>
        <begin position="21"/>
        <end position="174"/>
    </location>
</feature>
<dbReference type="GO" id="GO:0034599">
    <property type="term" value="P:cellular response to oxidative stress"/>
    <property type="evidence" value="ECO:0007669"/>
    <property type="project" value="InterPro"/>
</dbReference>
<comment type="similarity">
    <text evidence="2 9">Belongs to the peroxiredoxin family. Prx5 subfamily.</text>
</comment>
<feature type="chain" id="PRO_5010356561" description="Peroxiredoxin-5" evidence="10">
    <location>
        <begin position="20"/>
        <end position="174"/>
    </location>
</feature>
<dbReference type="KEGG" id="dci:103507956"/>
<evidence type="ECO:0000259" key="11">
    <source>
        <dbReference type="PROSITE" id="PS51352"/>
    </source>
</evidence>
<feature type="signal peptide" evidence="10">
    <location>
        <begin position="1"/>
        <end position="19"/>
    </location>
</feature>
<dbReference type="PANTHER" id="PTHR10430:SF16">
    <property type="entry name" value="PEROXIREDOXIN-5, MITOCHONDRIAL"/>
    <property type="match status" value="1"/>
</dbReference>
<keyword evidence="5 9" id="KW-0560">Oxidoreductase</keyword>
<keyword evidence="6 9" id="KW-0676">Redox-active center</keyword>
<sequence length="174" mass="18927">MISIGVSICVLATICYSSAEIKVGDTLPDALLHENTPQTKIQIADAIKGKKVIIFGVPGAFTPGCSVTHLPGYLAKEKDLKAKGIHEIFCIAVNDAFVMEAWCRKNNAEGKIRFLADPNLEFTKKLGVEHEIPVLGGWRSKRYSMVVDDGKITQLNIEPDGTGLTCSLVDELKL</sequence>
<dbReference type="InterPro" id="IPR013766">
    <property type="entry name" value="Thioredoxin_domain"/>
</dbReference>
<comment type="function">
    <text evidence="1">Thiol-specific peroxidase that catalyzes the reduction of hydrogen peroxide and organic hydroperoxides to water and alcohols, respectively. Plays a role in cell protection against oxidative stress by detoxifying peroxides and as sensor of hydrogen peroxide-mediated signaling events.</text>
</comment>
<evidence type="ECO:0000256" key="4">
    <source>
        <dbReference type="ARBA" id="ARBA00022862"/>
    </source>
</evidence>
<gene>
    <name evidence="13" type="primary">LOC103507956</name>
</gene>
<dbReference type="Pfam" id="PF08534">
    <property type="entry name" value="Redoxin"/>
    <property type="match status" value="1"/>
</dbReference>